<accession>A0AAF0QJE1</accession>
<sequence>MSIDYRQLNKVTIKNKYPFQRIESLFDQDSSYFCKIDLRSGYRQLRVKEDNIQKIAFQTLYGHSDFKCEFKLRSVAFLGHIVSAKVIEVDQKKTNALAETTKGGVMVHNCSESSFVSDVKAKKGRPVIYCVKGSGA</sequence>
<dbReference type="SUPFAM" id="SSF56672">
    <property type="entry name" value="DNA/RNA polymerases"/>
    <property type="match status" value="1"/>
</dbReference>
<dbReference type="PANTHER" id="PTHR24559:SF427">
    <property type="entry name" value="RNA-DIRECTED DNA POLYMERASE"/>
    <property type="match status" value="1"/>
</dbReference>
<dbReference type="Gene3D" id="3.10.10.10">
    <property type="entry name" value="HIV Type 1 Reverse Transcriptase, subunit A, domain 1"/>
    <property type="match status" value="1"/>
</dbReference>
<dbReference type="InterPro" id="IPR043502">
    <property type="entry name" value="DNA/RNA_pol_sf"/>
</dbReference>
<dbReference type="Gene3D" id="3.30.70.270">
    <property type="match status" value="1"/>
</dbReference>
<evidence type="ECO:0000313" key="2">
    <source>
        <dbReference type="Proteomes" id="UP001234989"/>
    </source>
</evidence>
<name>A0AAF0QJE1_SOLVR</name>
<keyword evidence="2" id="KW-1185">Reference proteome</keyword>
<gene>
    <name evidence="1" type="ORF">MTR67_018269</name>
</gene>
<evidence type="ECO:0000313" key="1">
    <source>
        <dbReference type="EMBL" id="WMV24884.1"/>
    </source>
</evidence>
<dbReference type="EMBL" id="CP133615">
    <property type="protein sequence ID" value="WMV24884.1"/>
    <property type="molecule type" value="Genomic_DNA"/>
</dbReference>
<protein>
    <submittedName>
        <fullName evidence="1">Uncharacterized protein</fullName>
    </submittedName>
</protein>
<dbReference type="PANTHER" id="PTHR24559">
    <property type="entry name" value="TRANSPOSON TY3-I GAG-POL POLYPROTEIN"/>
    <property type="match status" value="1"/>
</dbReference>
<organism evidence="1 2">
    <name type="scientific">Solanum verrucosum</name>
    <dbReference type="NCBI Taxonomy" id="315347"/>
    <lineage>
        <taxon>Eukaryota</taxon>
        <taxon>Viridiplantae</taxon>
        <taxon>Streptophyta</taxon>
        <taxon>Embryophyta</taxon>
        <taxon>Tracheophyta</taxon>
        <taxon>Spermatophyta</taxon>
        <taxon>Magnoliopsida</taxon>
        <taxon>eudicotyledons</taxon>
        <taxon>Gunneridae</taxon>
        <taxon>Pentapetalae</taxon>
        <taxon>asterids</taxon>
        <taxon>lamiids</taxon>
        <taxon>Solanales</taxon>
        <taxon>Solanaceae</taxon>
        <taxon>Solanoideae</taxon>
        <taxon>Solaneae</taxon>
        <taxon>Solanum</taxon>
    </lineage>
</organism>
<reference evidence="1" key="1">
    <citation type="submission" date="2023-08" db="EMBL/GenBank/DDBJ databases">
        <title>A de novo genome assembly of Solanum verrucosum Schlechtendal, a Mexican diploid species geographically isolated from the other diploid A-genome species in potato relatives.</title>
        <authorList>
            <person name="Hosaka K."/>
        </authorList>
    </citation>
    <scope>NUCLEOTIDE SEQUENCE</scope>
    <source>
        <tissue evidence="1">Young leaves</tissue>
    </source>
</reference>
<dbReference type="Proteomes" id="UP001234989">
    <property type="component" value="Chromosome 4"/>
</dbReference>
<proteinExistence type="predicted"/>
<dbReference type="InterPro" id="IPR053134">
    <property type="entry name" value="RNA-dir_DNA_polymerase"/>
</dbReference>
<dbReference type="InterPro" id="IPR043128">
    <property type="entry name" value="Rev_trsase/Diguanyl_cyclase"/>
</dbReference>
<dbReference type="AlphaFoldDB" id="A0AAF0QJE1"/>